<evidence type="ECO:0000313" key="1">
    <source>
        <dbReference type="EMBL" id="KAK2098463.1"/>
    </source>
</evidence>
<evidence type="ECO:0000313" key="2">
    <source>
        <dbReference type="Proteomes" id="UP001266305"/>
    </source>
</evidence>
<gene>
    <name evidence="1" type="ORF">P7K49_023914</name>
</gene>
<reference evidence="1 2" key="1">
    <citation type="submission" date="2023-05" db="EMBL/GenBank/DDBJ databases">
        <title>B98-5 Cell Line De Novo Hybrid Assembly: An Optical Mapping Approach.</title>
        <authorList>
            <person name="Kananen K."/>
            <person name="Auerbach J.A."/>
            <person name="Kautto E."/>
            <person name="Blachly J.S."/>
        </authorList>
    </citation>
    <scope>NUCLEOTIDE SEQUENCE [LARGE SCALE GENOMIC DNA]</scope>
    <source>
        <strain evidence="1">B95-8</strain>
        <tissue evidence="1">Cell line</tissue>
    </source>
</reference>
<protein>
    <submittedName>
        <fullName evidence="1">Uncharacterized protein</fullName>
    </submittedName>
</protein>
<proteinExistence type="predicted"/>
<organism evidence="1 2">
    <name type="scientific">Saguinus oedipus</name>
    <name type="common">Cotton-top tamarin</name>
    <name type="synonym">Oedipomidas oedipus</name>
    <dbReference type="NCBI Taxonomy" id="9490"/>
    <lineage>
        <taxon>Eukaryota</taxon>
        <taxon>Metazoa</taxon>
        <taxon>Chordata</taxon>
        <taxon>Craniata</taxon>
        <taxon>Vertebrata</taxon>
        <taxon>Euteleostomi</taxon>
        <taxon>Mammalia</taxon>
        <taxon>Eutheria</taxon>
        <taxon>Euarchontoglires</taxon>
        <taxon>Primates</taxon>
        <taxon>Haplorrhini</taxon>
        <taxon>Platyrrhini</taxon>
        <taxon>Cebidae</taxon>
        <taxon>Callitrichinae</taxon>
        <taxon>Saguinus</taxon>
    </lineage>
</organism>
<dbReference type="EMBL" id="JASSZA010000011">
    <property type="protein sequence ID" value="KAK2098463.1"/>
    <property type="molecule type" value="Genomic_DNA"/>
</dbReference>
<accession>A0ABQ9UN24</accession>
<comment type="caution">
    <text evidence="1">The sequence shown here is derived from an EMBL/GenBank/DDBJ whole genome shotgun (WGS) entry which is preliminary data.</text>
</comment>
<keyword evidence="2" id="KW-1185">Reference proteome</keyword>
<name>A0ABQ9UN24_SAGOE</name>
<dbReference type="Proteomes" id="UP001266305">
    <property type="component" value="Unassembled WGS sequence"/>
</dbReference>
<sequence>MSYPGYPPTGYPPFPGYPPAAAFLRWGQVPTHKCQVVAIQELEATLRLEVIQPLEAILVPHSQGELHPIPEAMDLESHQVEQAFLAIHSHLHSLMEVVRHRSHYLQEGWNQVGIKEEYQKSELLVADCAEKSLLEF</sequence>